<dbReference type="SFLD" id="SFLDG01182">
    <property type="entry name" value="Prostaglandin_E_synthase_like"/>
    <property type="match status" value="1"/>
</dbReference>
<evidence type="ECO:0000256" key="14">
    <source>
        <dbReference type="ARBA" id="ARBA00023235"/>
    </source>
</evidence>
<dbReference type="Gene3D" id="3.40.30.10">
    <property type="entry name" value="Glutaredoxin"/>
    <property type="match status" value="1"/>
</dbReference>
<dbReference type="GO" id="GO:0001516">
    <property type="term" value="P:prostaglandin biosynthetic process"/>
    <property type="evidence" value="ECO:0007669"/>
    <property type="project" value="UniProtKB-UniPathway"/>
</dbReference>
<dbReference type="InterPro" id="IPR004045">
    <property type="entry name" value="Glutathione_S-Trfase_N"/>
</dbReference>
<keyword evidence="13" id="KW-0275">Fatty acid biosynthesis</keyword>
<evidence type="ECO:0000256" key="2">
    <source>
        <dbReference type="ARBA" id="ARBA00007409"/>
    </source>
</evidence>
<dbReference type="OrthoDB" id="423541at2759"/>
<dbReference type="InterPro" id="IPR040079">
    <property type="entry name" value="Glutathione_S-Trfase"/>
</dbReference>
<dbReference type="PROSITE" id="PS51354">
    <property type="entry name" value="GLUTAREDOXIN_2"/>
    <property type="match status" value="1"/>
</dbReference>
<dbReference type="SFLD" id="SFLDG01203">
    <property type="entry name" value="Prostaglandin_E_synthase_like1"/>
    <property type="match status" value="1"/>
</dbReference>
<evidence type="ECO:0000256" key="1">
    <source>
        <dbReference type="ARBA" id="ARBA00004702"/>
    </source>
</evidence>
<feature type="domain" description="GST N-terminal" evidence="19">
    <location>
        <begin position="1"/>
        <end position="76"/>
    </location>
</feature>
<evidence type="ECO:0000256" key="16">
    <source>
        <dbReference type="ARBA" id="ARBA00023931"/>
    </source>
</evidence>
<dbReference type="UniPathway" id="UPA00662"/>
<comment type="pathway">
    <text evidence="1">Lipid metabolism; prostaglandin biosynthesis.</text>
</comment>
<dbReference type="PANTHER" id="PTHR12782:SF5">
    <property type="entry name" value="PROSTAGLANDIN E SYNTHASE 2"/>
    <property type="match status" value="1"/>
</dbReference>
<evidence type="ECO:0000256" key="7">
    <source>
        <dbReference type="ARBA" id="ARBA00022585"/>
    </source>
</evidence>
<proteinExistence type="inferred from homology"/>
<dbReference type="GO" id="GO:0005739">
    <property type="term" value="C:mitochondrion"/>
    <property type="evidence" value="ECO:0007669"/>
    <property type="project" value="TreeGrafter"/>
</dbReference>
<dbReference type="InterPro" id="IPR011767">
    <property type="entry name" value="GLR_AS"/>
</dbReference>
<sequence>VTLYQYDVCPFCNKVKAQLDFLGIAYDVVEVNPLTKSELGFSKEYRKVPIVIVDGEQINDSAVIMREMETRMKKAGLRGRGARPRPGSAAAKKEDEWFAWVDSRFVHVVTPNIYRTWEEAQRSFDYITERGNFNWFMRQAIALSGAASMYVISHRVLKKRHGIEDERAALYEALDDWMQNAVGPKNAFCGGSEPNLADLAVFGVLRAVKTFDTFSDAMENTNAKPWYERMRVEVGEATR</sequence>
<dbReference type="InterPro" id="IPR034335">
    <property type="entry name" value="PGES2_C"/>
</dbReference>
<evidence type="ECO:0000256" key="11">
    <source>
        <dbReference type="ARBA" id="ARBA00023098"/>
    </source>
</evidence>
<dbReference type="KEGG" id="mpp:MICPUCDRAFT_5265"/>
<dbReference type="SFLD" id="SFLDS00019">
    <property type="entry name" value="Glutathione_Transferase_(cytos"/>
    <property type="match status" value="1"/>
</dbReference>
<name>C1N463_MICPC</name>
<keyword evidence="21" id="KW-1185">Reference proteome</keyword>
<comment type="catalytic activity">
    <reaction evidence="15">
        <text>prostaglandin H2 = (12S)-hydroxy-(5Z,8E,10E)-heptadecatrienoate + malonaldehyde</text>
        <dbReference type="Rhea" id="RHEA:48644"/>
        <dbReference type="ChEBI" id="CHEBI:57405"/>
        <dbReference type="ChEBI" id="CHEBI:90694"/>
        <dbReference type="ChEBI" id="CHEBI:566274"/>
    </reaction>
    <physiologicalReaction direction="left-to-right" evidence="15">
        <dbReference type="Rhea" id="RHEA:48645"/>
    </physiologicalReaction>
</comment>
<dbReference type="RefSeq" id="XP_003062735.1">
    <property type="nucleotide sequence ID" value="XM_003062689.1"/>
</dbReference>
<evidence type="ECO:0000256" key="8">
    <source>
        <dbReference type="ARBA" id="ARBA00022692"/>
    </source>
</evidence>
<dbReference type="PROSITE" id="PS50404">
    <property type="entry name" value="GST_NTER"/>
    <property type="match status" value="1"/>
</dbReference>
<evidence type="ECO:0000313" key="21">
    <source>
        <dbReference type="Proteomes" id="UP000001876"/>
    </source>
</evidence>
<dbReference type="GeneID" id="9688175"/>
<dbReference type="PROSITE" id="PS00195">
    <property type="entry name" value="GLUTAREDOXIN_1"/>
    <property type="match status" value="1"/>
</dbReference>
<evidence type="ECO:0000256" key="18">
    <source>
        <dbReference type="ARBA" id="ARBA00037847"/>
    </source>
</evidence>
<dbReference type="CDD" id="cd03197">
    <property type="entry name" value="GST_C_mPGES2"/>
    <property type="match status" value="1"/>
</dbReference>
<gene>
    <name evidence="20" type="ORF">MICPUCDRAFT_5265</name>
</gene>
<dbReference type="InterPro" id="IPR034334">
    <property type="entry name" value="PGES2"/>
</dbReference>
<keyword evidence="8" id="KW-0812">Transmembrane</keyword>
<evidence type="ECO:0000313" key="20">
    <source>
        <dbReference type="EMBL" id="EEH53554.1"/>
    </source>
</evidence>
<evidence type="ECO:0000256" key="3">
    <source>
        <dbReference type="ARBA" id="ARBA00012203"/>
    </source>
</evidence>
<keyword evidence="12" id="KW-0472">Membrane</keyword>
<dbReference type="AlphaFoldDB" id="C1N463"/>
<dbReference type="SUPFAM" id="SSF47616">
    <property type="entry name" value="GST C-terminal domain-like"/>
    <property type="match status" value="1"/>
</dbReference>
<dbReference type="EMBL" id="GG663746">
    <property type="protein sequence ID" value="EEH53554.1"/>
    <property type="molecule type" value="Genomic_DNA"/>
</dbReference>
<dbReference type="OMA" id="DYCLTEG"/>
<evidence type="ECO:0000256" key="15">
    <source>
        <dbReference type="ARBA" id="ARBA00023930"/>
    </source>
</evidence>
<evidence type="ECO:0000256" key="13">
    <source>
        <dbReference type="ARBA" id="ARBA00023160"/>
    </source>
</evidence>
<dbReference type="PANTHER" id="PTHR12782">
    <property type="entry name" value="MICROSOMAL PROSTAGLANDIN E SYNTHASE-2"/>
    <property type="match status" value="1"/>
</dbReference>
<keyword evidence="11" id="KW-0443">Lipid metabolism</keyword>
<comment type="similarity">
    <text evidence="2">Belongs to the GST superfamily.</text>
</comment>
<dbReference type="eggNOG" id="KOG3029">
    <property type="taxonomic scope" value="Eukaryota"/>
</dbReference>
<accession>C1N463</accession>
<keyword evidence="6" id="KW-0444">Lipid biosynthesis</keyword>
<evidence type="ECO:0000256" key="17">
    <source>
        <dbReference type="ARBA" id="ARBA00031041"/>
    </source>
</evidence>
<dbReference type="InterPro" id="IPR036249">
    <property type="entry name" value="Thioredoxin-like_sf"/>
</dbReference>
<keyword evidence="5" id="KW-0644">Prostaglandin metabolism</keyword>
<evidence type="ECO:0000256" key="6">
    <source>
        <dbReference type="ARBA" id="ARBA00022516"/>
    </source>
</evidence>
<feature type="non-terminal residue" evidence="20">
    <location>
        <position position="1"/>
    </location>
</feature>
<dbReference type="GO" id="GO:0050220">
    <property type="term" value="F:prostaglandin-E synthase activity"/>
    <property type="evidence" value="ECO:0007669"/>
    <property type="project" value="UniProtKB-EC"/>
</dbReference>
<evidence type="ECO:0000256" key="10">
    <source>
        <dbReference type="ARBA" id="ARBA00022989"/>
    </source>
</evidence>
<evidence type="ECO:0000256" key="5">
    <source>
        <dbReference type="ARBA" id="ARBA00022501"/>
    </source>
</evidence>
<dbReference type="Gene3D" id="1.20.1050.10">
    <property type="match status" value="1"/>
</dbReference>
<dbReference type="STRING" id="564608.C1N463"/>
<protein>
    <recommendedName>
        <fullName evidence="4">Prostaglandin E synthase 2</fullName>
        <ecNumber evidence="3">5.3.99.3</ecNumber>
    </recommendedName>
    <alternativeName>
        <fullName evidence="17">Microsomal prostaglandin E synthase 2</fullName>
    </alternativeName>
</protein>
<keyword evidence="10" id="KW-1133">Transmembrane helix</keyword>
<keyword evidence="9" id="KW-0276">Fatty acid metabolism</keyword>
<reference evidence="20 21" key="1">
    <citation type="journal article" date="2009" name="Science">
        <title>Green evolution and dynamic adaptations revealed by genomes of the marine picoeukaryotes Micromonas.</title>
        <authorList>
            <person name="Worden A.Z."/>
            <person name="Lee J.H."/>
            <person name="Mock T."/>
            <person name="Rouze P."/>
            <person name="Simmons M.P."/>
            <person name="Aerts A.L."/>
            <person name="Allen A.E."/>
            <person name="Cuvelier M.L."/>
            <person name="Derelle E."/>
            <person name="Everett M.V."/>
            <person name="Foulon E."/>
            <person name="Grimwood J."/>
            <person name="Gundlach H."/>
            <person name="Henrissat B."/>
            <person name="Napoli C."/>
            <person name="McDonald S.M."/>
            <person name="Parker M.S."/>
            <person name="Rombauts S."/>
            <person name="Salamov A."/>
            <person name="Von Dassow P."/>
            <person name="Badger J.H."/>
            <person name="Coutinho P.M."/>
            <person name="Demir E."/>
            <person name="Dubchak I."/>
            <person name="Gentemann C."/>
            <person name="Eikrem W."/>
            <person name="Gready J.E."/>
            <person name="John U."/>
            <person name="Lanier W."/>
            <person name="Lindquist E.A."/>
            <person name="Lucas S."/>
            <person name="Mayer K.F."/>
            <person name="Moreau H."/>
            <person name="Not F."/>
            <person name="Otillar R."/>
            <person name="Panaud O."/>
            <person name="Pangilinan J."/>
            <person name="Paulsen I."/>
            <person name="Piegu B."/>
            <person name="Poliakov A."/>
            <person name="Robbens S."/>
            <person name="Schmutz J."/>
            <person name="Toulza E."/>
            <person name="Wyss T."/>
            <person name="Zelensky A."/>
            <person name="Zhou K."/>
            <person name="Armbrust E.V."/>
            <person name="Bhattacharya D."/>
            <person name="Goodenough U.W."/>
            <person name="Van de Peer Y."/>
            <person name="Grigoriev I.V."/>
        </authorList>
    </citation>
    <scope>NUCLEOTIDE SEQUENCE [LARGE SCALE GENOMIC DNA]</scope>
    <source>
        <strain evidence="20 21">CCMP1545</strain>
    </source>
</reference>
<dbReference type="Proteomes" id="UP000001876">
    <property type="component" value="Unassembled WGS sequence"/>
</dbReference>
<evidence type="ECO:0000256" key="4">
    <source>
        <dbReference type="ARBA" id="ARBA00019474"/>
    </source>
</evidence>
<evidence type="ECO:0000256" key="9">
    <source>
        <dbReference type="ARBA" id="ARBA00022832"/>
    </source>
</evidence>
<evidence type="ECO:0000256" key="12">
    <source>
        <dbReference type="ARBA" id="ARBA00023136"/>
    </source>
</evidence>
<dbReference type="Pfam" id="PF13417">
    <property type="entry name" value="GST_N_3"/>
    <property type="match status" value="1"/>
</dbReference>
<dbReference type="InterPro" id="IPR036282">
    <property type="entry name" value="Glutathione-S-Trfase_C_sf"/>
</dbReference>
<dbReference type="SUPFAM" id="SSF52833">
    <property type="entry name" value="Thioredoxin-like"/>
    <property type="match status" value="1"/>
</dbReference>
<keyword evidence="7" id="KW-0643">Prostaglandin biosynthesis</keyword>
<evidence type="ECO:0000259" key="19">
    <source>
        <dbReference type="PROSITE" id="PS50404"/>
    </source>
</evidence>
<feature type="non-terminal residue" evidence="20">
    <location>
        <position position="239"/>
    </location>
</feature>
<comment type="catalytic activity">
    <reaction evidence="16">
        <text>prostaglandin H2 = prostaglandin E2</text>
        <dbReference type="Rhea" id="RHEA:12893"/>
        <dbReference type="ChEBI" id="CHEBI:57405"/>
        <dbReference type="ChEBI" id="CHEBI:606564"/>
        <dbReference type="EC" id="5.3.99.3"/>
    </reaction>
    <physiologicalReaction direction="left-to-right" evidence="16">
        <dbReference type="Rhea" id="RHEA:12894"/>
    </physiologicalReaction>
</comment>
<organism evidence="21">
    <name type="scientific">Micromonas pusilla (strain CCMP1545)</name>
    <name type="common">Picoplanktonic green alga</name>
    <dbReference type="NCBI Taxonomy" id="564608"/>
    <lineage>
        <taxon>Eukaryota</taxon>
        <taxon>Viridiplantae</taxon>
        <taxon>Chlorophyta</taxon>
        <taxon>Mamiellophyceae</taxon>
        <taxon>Mamiellales</taxon>
        <taxon>Mamiellaceae</taxon>
        <taxon>Micromonas</taxon>
    </lineage>
</organism>
<comment type="subcellular location">
    <subcellularLocation>
        <location evidence="18">Endomembrane system</location>
        <topology evidence="18">Single-pass membrane protein</topology>
    </subcellularLocation>
</comment>
<dbReference type="GO" id="GO:0012505">
    <property type="term" value="C:endomembrane system"/>
    <property type="evidence" value="ECO:0007669"/>
    <property type="project" value="UniProtKB-SubCell"/>
</dbReference>
<keyword evidence="14" id="KW-0413">Isomerase</keyword>
<dbReference type="EC" id="5.3.99.3" evidence="3"/>